<dbReference type="AlphaFoldDB" id="A0AAV5KTK3"/>
<organism evidence="2 3">
    <name type="scientific">Rubroshorea leprosula</name>
    <dbReference type="NCBI Taxonomy" id="152421"/>
    <lineage>
        <taxon>Eukaryota</taxon>
        <taxon>Viridiplantae</taxon>
        <taxon>Streptophyta</taxon>
        <taxon>Embryophyta</taxon>
        <taxon>Tracheophyta</taxon>
        <taxon>Spermatophyta</taxon>
        <taxon>Magnoliopsida</taxon>
        <taxon>eudicotyledons</taxon>
        <taxon>Gunneridae</taxon>
        <taxon>Pentapetalae</taxon>
        <taxon>rosids</taxon>
        <taxon>malvids</taxon>
        <taxon>Malvales</taxon>
        <taxon>Dipterocarpaceae</taxon>
        <taxon>Rubroshorea</taxon>
    </lineage>
</organism>
<comment type="caution">
    <text evidence="2">The sequence shown here is derived from an EMBL/GenBank/DDBJ whole genome shotgun (WGS) entry which is preliminary data.</text>
</comment>
<name>A0AAV5KTK3_9ROSI</name>
<feature type="compositionally biased region" description="Polar residues" evidence="1">
    <location>
        <begin position="1"/>
        <end position="13"/>
    </location>
</feature>
<feature type="compositionally biased region" description="Low complexity" evidence="1">
    <location>
        <begin position="14"/>
        <end position="33"/>
    </location>
</feature>
<protein>
    <submittedName>
        <fullName evidence="2">Uncharacterized protein</fullName>
    </submittedName>
</protein>
<gene>
    <name evidence="2" type="ORF">SLEP1_g37033</name>
</gene>
<proteinExistence type="predicted"/>
<sequence length="46" mass="4711">MDPSSITARINANQPSSSSSSQPSSSQTSSSQQSCVILVFGCSCLD</sequence>
<keyword evidence="3" id="KW-1185">Reference proteome</keyword>
<reference evidence="2 3" key="1">
    <citation type="journal article" date="2021" name="Commun. Biol.">
        <title>The genome of Shorea leprosula (Dipterocarpaceae) highlights the ecological relevance of drought in aseasonal tropical rainforests.</title>
        <authorList>
            <person name="Ng K.K.S."/>
            <person name="Kobayashi M.J."/>
            <person name="Fawcett J.A."/>
            <person name="Hatakeyama M."/>
            <person name="Paape T."/>
            <person name="Ng C.H."/>
            <person name="Ang C.C."/>
            <person name="Tnah L.H."/>
            <person name="Lee C.T."/>
            <person name="Nishiyama T."/>
            <person name="Sese J."/>
            <person name="O'Brien M.J."/>
            <person name="Copetti D."/>
            <person name="Mohd Noor M.I."/>
            <person name="Ong R.C."/>
            <person name="Putra M."/>
            <person name="Sireger I.Z."/>
            <person name="Indrioko S."/>
            <person name="Kosugi Y."/>
            <person name="Izuno A."/>
            <person name="Isagi Y."/>
            <person name="Lee S.L."/>
            <person name="Shimizu K.K."/>
        </authorList>
    </citation>
    <scope>NUCLEOTIDE SEQUENCE [LARGE SCALE GENOMIC DNA]</scope>
    <source>
        <strain evidence="2">214</strain>
    </source>
</reference>
<evidence type="ECO:0000313" key="2">
    <source>
        <dbReference type="EMBL" id="GKV27917.1"/>
    </source>
</evidence>
<dbReference type="EMBL" id="BPVZ01000077">
    <property type="protein sequence ID" value="GKV27917.1"/>
    <property type="molecule type" value="Genomic_DNA"/>
</dbReference>
<evidence type="ECO:0000313" key="3">
    <source>
        <dbReference type="Proteomes" id="UP001054252"/>
    </source>
</evidence>
<dbReference type="Proteomes" id="UP001054252">
    <property type="component" value="Unassembled WGS sequence"/>
</dbReference>
<accession>A0AAV5KTK3</accession>
<feature type="region of interest" description="Disordered" evidence="1">
    <location>
        <begin position="1"/>
        <end position="33"/>
    </location>
</feature>
<evidence type="ECO:0000256" key="1">
    <source>
        <dbReference type="SAM" id="MobiDB-lite"/>
    </source>
</evidence>